<gene>
    <name evidence="2" type="ORF">PG915_22900</name>
</gene>
<dbReference type="RefSeq" id="WP_353499276.1">
    <property type="nucleotide sequence ID" value="NZ_CP115921.1"/>
</dbReference>
<feature type="chain" id="PRO_5043784182" evidence="1">
    <location>
        <begin position="20"/>
        <end position="127"/>
    </location>
</feature>
<organism evidence="2">
    <name type="scientific">Vibrio chaetopteri</name>
    <dbReference type="NCBI Taxonomy" id="3016528"/>
    <lineage>
        <taxon>Bacteria</taxon>
        <taxon>Pseudomonadati</taxon>
        <taxon>Pseudomonadota</taxon>
        <taxon>Gammaproteobacteria</taxon>
        <taxon>Vibrionales</taxon>
        <taxon>Vibrionaceae</taxon>
        <taxon>Vibrio</taxon>
    </lineage>
</organism>
<name>A0AAU8BN89_9VIBR</name>
<evidence type="ECO:0000313" key="2">
    <source>
        <dbReference type="EMBL" id="XCD18127.1"/>
    </source>
</evidence>
<dbReference type="KEGG" id="vck:PG915_22900"/>
<evidence type="ECO:0000256" key="1">
    <source>
        <dbReference type="SAM" id="SignalP"/>
    </source>
</evidence>
<sequence length="127" mass="14462">MKIIRYLALLLYFPMISLAADTHSMRVKASAYTSAIGETDSTPNIGAWGDKLTPGMKAIAVSRDLIELGLTHNQRVTIKGFEGTYFVLDKMNKRWTKKIDIYMGNDVEKAKQWGVRNVTIYWTNEEK</sequence>
<dbReference type="CDD" id="cd22784">
    <property type="entry name" value="DPBB_MltA_YuiC-like"/>
    <property type="match status" value="1"/>
</dbReference>
<reference evidence="2" key="1">
    <citation type="submission" date="2023-01" db="EMBL/GenBank/DDBJ databases">
        <title>Vibrio sp. CB1-14 genome sequencing.</title>
        <authorList>
            <person name="Otstavnykh N."/>
            <person name="Isaeva M."/>
            <person name="Meleshko D."/>
        </authorList>
    </citation>
    <scope>NUCLEOTIDE SEQUENCE</scope>
    <source>
        <strain evidence="2">CB1-14</strain>
    </source>
</reference>
<dbReference type="EMBL" id="CP115921">
    <property type="protein sequence ID" value="XCD18127.1"/>
    <property type="molecule type" value="Genomic_DNA"/>
</dbReference>
<dbReference type="AlphaFoldDB" id="A0AAU8BN89"/>
<keyword evidence="1" id="KW-0732">Signal</keyword>
<protein>
    <submittedName>
        <fullName evidence="2">3D domain-containing protein</fullName>
    </submittedName>
</protein>
<feature type="signal peptide" evidence="1">
    <location>
        <begin position="1"/>
        <end position="19"/>
    </location>
</feature>
<accession>A0AAU8BN89</accession>
<proteinExistence type="predicted"/>